<accession>A0A8S0VE80</accession>
<dbReference type="Proteomes" id="UP000594638">
    <property type="component" value="Unassembled WGS sequence"/>
</dbReference>
<evidence type="ECO:0000256" key="1">
    <source>
        <dbReference type="SAM" id="MobiDB-lite"/>
    </source>
</evidence>
<organism evidence="2 3">
    <name type="scientific">Olea europaea subsp. europaea</name>
    <dbReference type="NCBI Taxonomy" id="158383"/>
    <lineage>
        <taxon>Eukaryota</taxon>
        <taxon>Viridiplantae</taxon>
        <taxon>Streptophyta</taxon>
        <taxon>Embryophyta</taxon>
        <taxon>Tracheophyta</taxon>
        <taxon>Spermatophyta</taxon>
        <taxon>Magnoliopsida</taxon>
        <taxon>eudicotyledons</taxon>
        <taxon>Gunneridae</taxon>
        <taxon>Pentapetalae</taxon>
        <taxon>asterids</taxon>
        <taxon>lamiids</taxon>
        <taxon>Lamiales</taxon>
        <taxon>Oleaceae</taxon>
        <taxon>Oleeae</taxon>
        <taxon>Olea</taxon>
    </lineage>
</organism>
<feature type="region of interest" description="Disordered" evidence="1">
    <location>
        <begin position="26"/>
        <end position="45"/>
    </location>
</feature>
<name>A0A8S0VE80_OLEEU</name>
<evidence type="ECO:0000313" key="3">
    <source>
        <dbReference type="Proteomes" id="UP000594638"/>
    </source>
</evidence>
<reference evidence="2 3" key="1">
    <citation type="submission" date="2019-12" db="EMBL/GenBank/DDBJ databases">
        <authorList>
            <person name="Alioto T."/>
            <person name="Alioto T."/>
            <person name="Gomez Garrido J."/>
        </authorList>
    </citation>
    <scope>NUCLEOTIDE SEQUENCE [LARGE SCALE GENOMIC DNA]</scope>
</reference>
<gene>
    <name evidence="2" type="ORF">OLEA9_A095636</name>
</gene>
<dbReference type="AlphaFoldDB" id="A0A8S0VE80"/>
<protein>
    <submittedName>
        <fullName evidence="2">Uncharacterized protein</fullName>
    </submittedName>
</protein>
<proteinExistence type="predicted"/>
<sequence>MAFMEGPTSLMKGLVRKLSLGTYGGTNTIDGGPSQETEVGESHNKKQTLTMQYEVSPNFAVDADDMRLGKRAKITPSLLDPYEVNSAIR</sequence>
<keyword evidence="3" id="KW-1185">Reference proteome</keyword>
<feature type="compositionally biased region" description="Polar residues" evidence="1">
    <location>
        <begin position="26"/>
        <end position="37"/>
    </location>
</feature>
<dbReference type="EMBL" id="CACTIH010009369">
    <property type="protein sequence ID" value="CAA3030381.1"/>
    <property type="molecule type" value="Genomic_DNA"/>
</dbReference>
<comment type="caution">
    <text evidence="2">The sequence shown here is derived from an EMBL/GenBank/DDBJ whole genome shotgun (WGS) entry which is preliminary data.</text>
</comment>
<evidence type="ECO:0000313" key="2">
    <source>
        <dbReference type="EMBL" id="CAA3030381.1"/>
    </source>
</evidence>
<dbReference type="Gramene" id="OE9A095636T1">
    <property type="protein sequence ID" value="OE9A095636C1"/>
    <property type="gene ID" value="OE9A095636"/>
</dbReference>